<dbReference type="EMBL" id="GDID01007160">
    <property type="protein sequence ID" value="JAP89446.1"/>
    <property type="molecule type" value="Transcribed_RNA"/>
</dbReference>
<organism evidence="1">
    <name type="scientific">Trepomonas sp. PC1</name>
    <dbReference type="NCBI Taxonomy" id="1076344"/>
    <lineage>
        <taxon>Eukaryota</taxon>
        <taxon>Metamonada</taxon>
        <taxon>Diplomonadida</taxon>
        <taxon>Hexamitidae</taxon>
        <taxon>Hexamitinae</taxon>
        <taxon>Trepomonas</taxon>
    </lineage>
</organism>
<name>A0A146K139_9EUKA</name>
<dbReference type="AlphaFoldDB" id="A0A146K139"/>
<gene>
    <name evidence="1" type="ORF">TPC1_31059</name>
</gene>
<accession>A0A146K139</accession>
<sequence length="415" mass="48661">IEDNLMKNNDPHTFIIMQEGGQNILYGNYQYNELIQLDLKSNMFCVHQDMFRLFDNCSNHAKTTQFLLNRLSTDYTQPKRLHSFFCNTIHELTSTDLKLYLYEFMLLQAFEDAFTLKLKRPQFVLFLTNNNDLIYQNALMQTKTPEFAQQQRPKFTSEAPKFLNTQIKNFQFTTREDYLKMISEGFETVFELTSNDQSFDVNKVNHSKFRKDFHEIQQEIGVCGEEIQRTPILAMSQELFLKITALQISLNQGQKLFCIFTTNSCMVVKINKQPIIFSIEEMERCFNVVATYKPSSKKNISHDEKVLTEAFNLCVKNNQKNMTILIQNEDMDYAKQLHAKFSTIKTVSQSVVFEQAQIYDGYKYIDAIWRCVENNIERPLEAAMALKKKLHANIENILTNYKEFGQFTKAIQQAQ</sequence>
<protein>
    <submittedName>
        <fullName evidence="1">Uncharacterized protein</fullName>
    </submittedName>
</protein>
<evidence type="ECO:0000313" key="1">
    <source>
        <dbReference type="EMBL" id="JAP89446.1"/>
    </source>
</evidence>
<reference evidence="1" key="1">
    <citation type="submission" date="2015-07" db="EMBL/GenBank/DDBJ databases">
        <title>Adaptation to a free-living lifestyle via gene acquisitions in the diplomonad Trepomonas sp. PC1.</title>
        <authorList>
            <person name="Xu F."/>
            <person name="Jerlstrom-Hultqvist J."/>
            <person name="Kolisko M."/>
            <person name="Simpson A.G.B."/>
            <person name="Roger A.J."/>
            <person name="Svard S.G."/>
            <person name="Andersson J.O."/>
        </authorList>
    </citation>
    <scope>NUCLEOTIDE SEQUENCE</scope>
    <source>
        <strain evidence="1">PC1</strain>
    </source>
</reference>
<feature type="non-terminal residue" evidence="1">
    <location>
        <position position="1"/>
    </location>
</feature>
<proteinExistence type="predicted"/>